<evidence type="ECO:0000313" key="2">
    <source>
        <dbReference type="Proteomes" id="UP000618460"/>
    </source>
</evidence>
<dbReference type="EMBL" id="BMLG01000011">
    <property type="protein sequence ID" value="GGM34570.1"/>
    <property type="molecule type" value="Genomic_DNA"/>
</dbReference>
<reference evidence="1" key="2">
    <citation type="submission" date="2020-09" db="EMBL/GenBank/DDBJ databases">
        <authorList>
            <person name="Sun Q."/>
            <person name="Zhou Y."/>
        </authorList>
    </citation>
    <scope>NUCLEOTIDE SEQUENCE</scope>
    <source>
        <strain evidence="1">CGMCC 1.6333</strain>
    </source>
</reference>
<proteinExistence type="predicted"/>
<keyword evidence="2" id="KW-1185">Reference proteome</keyword>
<dbReference type="AlphaFoldDB" id="A0A917WVX9"/>
<dbReference type="RefSeq" id="WP_162879190.1">
    <property type="nucleotide sequence ID" value="NZ_BMLG01000011.1"/>
</dbReference>
<gene>
    <name evidence="1" type="ORF">GCM10011351_20710</name>
</gene>
<sequence>MMDEELVLFRKWMLNQDKAIKTIKEYSNSIECFNDYLQKINVVCFRLRKKMQLIS</sequence>
<organism evidence="1 2">
    <name type="scientific">Paraliobacillus quinghaiensis</name>
    <dbReference type="NCBI Taxonomy" id="470815"/>
    <lineage>
        <taxon>Bacteria</taxon>
        <taxon>Bacillati</taxon>
        <taxon>Bacillota</taxon>
        <taxon>Bacilli</taxon>
        <taxon>Bacillales</taxon>
        <taxon>Bacillaceae</taxon>
        <taxon>Paraliobacillus</taxon>
    </lineage>
</organism>
<reference evidence="1" key="1">
    <citation type="journal article" date="2014" name="Int. J. Syst. Evol. Microbiol.">
        <title>Complete genome sequence of Corynebacterium casei LMG S-19264T (=DSM 44701T), isolated from a smear-ripened cheese.</title>
        <authorList>
            <consortium name="US DOE Joint Genome Institute (JGI-PGF)"/>
            <person name="Walter F."/>
            <person name="Albersmeier A."/>
            <person name="Kalinowski J."/>
            <person name="Ruckert C."/>
        </authorList>
    </citation>
    <scope>NUCLEOTIDE SEQUENCE</scope>
    <source>
        <strain evidence="1">CGMCC 1.6333</strain>
    </source>
</reference>
<name>A0A917WVX9_9BACI</name>
<accession>A0A917WVX9</accession>
<protein>
    <submittedName>
        <fullName evidence="1">Uncharacterized protein</fullName>
    </submittedName>
</protein>
<dbReference type="Proteomes" id="UP000618460">
    <property type="component" value="Unassembled WGS sequence"/>
</dbReference>
<evidence type="ECO:0000313" key="1">
    <source>
        <dbReference type="EMBL" id="GGM34570.1"/>
    </source>
</evidence>
<comment type="caution">
    <text evidence="1">The sequence shown here is derived from an EMBL/GenBank/DDBJ whole genome shotgun (WGS) entry which is preliminary data.</text>
</comment>